<name>A0A1B7NTH4_9EURO</name>
<organism evidence="1 2">
    <name type="scientific">Emergomyces africanus</name>
    <dbReference type="NCBI Taxonomy" id="1955775"/>
    <lineage>
        <taxon>Eukaryota</taxon>
        <taxon>Fungi</taxon>
        <taxon>Dikarya</taxon>
        <taxon>Ascomycota</taxon>
        <taxon>Pezizomycotina</taxon>
        <taxon>Eurotiomycetes</taxon>
        <taxon>Eurotiomycetidae</taxon>
        <taxon>Onygenales</taxon>
        <taxon>Ajellomycetaceae</taxon>
        <taxon>Emergomyces</taxon>
    </lineage>
</organism>
<reference evidence="1 2" key="1">
    <citation type="submission" date="2015-07" db="EMBL/GenBank/DDBJ databases">
        <title>Emmonsia species relationships and genome sequence.</title>
        <authorList>
            <person name="Cuomo C.A."/>
            <person name="Schwartz I.S."/>
            <person name="Kenyon C."/>
            <person name="de Hoog G.S."/>
            <person name="Govender N.P."/>
            <person name="Botha A."/>
            <person name="Moreno L."/>
            <person name="de Vries M."/>
            <person name="Munoz J.F."/>
            <person name="Stielow J.B."/>
        </authorList>
    </citation>
    <scope>NUCLEOTIDE SEQUENCE [LARGE SCALE GENOMIC DNA]</scope>
    <source>
        <strain evidence="1 2">CBS 136260</strain>
    </source>
</reference>
<gene>
    <name evidence="1" type="ORF">ACJ72_05737</name>
</gene>
<dbReference type="EMBL" id="LGUA01000845">
    <property type="protein sequence ID" value="OAX79937.1"/>
    <property type="molecule type" value="Genomic_DNA"/>
</dbReference>
<sequence length="131" mass="14666">MADPNPHDSKTVVSDSRNTEVELVKIPPWAVAAANCKITKKFQISIPLCHGLQLYHGFDHHGSHSLHHCHRVENKPHGISHVNIKFYHLAITFSPLITGPLSKIYGGQAIVNASNVWFLVWNKYEGGPDWV</sequence>
<keyword evidence="2" id="KW-1185">Reference proteome</keyword>
<evidence type="ECO:0000313" key="2">
    <source>
        <dbReference type="Proteomes" id="UP000091918"/>
    </source>
</evidence>
<dbReference type="AlphaFoldDB" id="A0A1B7NTH4"/>
<comment type="caution">
    <text evidence="1">The sequence shown here is derived from an EMBL/GenBank/DDBJ whole genome shotgun (WGS) entry which is preliminary data.</text>
</comment>
<protein>
    <submittedName>
        <fullName evidence="1">Uncharacterized protein</fullName>
    </submittedName>
</protein>
<accession>A0A1B7NTH4</accession>
<dbReference type="Proteomes" id="UP000091918">
    <property type="component" value="Unassembled WGS sequence"/>
</dbReference>
<evidence type="ECO:0000313" key="1">
    <source>
        <dbReference type="EMBL" id="OAX79937.1"/>
    </source>
</evidence>
<proteinExistence type="predicted"/>